<gene>
    <name evidence="1" type="ORF">G2W53_004196</name>
</gene>
<dbReference type="AlphaFoldDB" id="A0A834XA65"/>
<organism evidence="1 2">
    <name type="scientific">Senna tora</name>
    <dbReference type="NCBI Taxonomy" id="362788"/>
    <lineage>
        <taxon>Eukaryota</taxon>
        <taxon>Viridiplantae</taxon>
        <taxon>Streptophyta</taxon>
        <taxon>Embryophyta</taxon>
        <taxon>Tracheophyta</taxon>
        <taxon>Spermatophyta</taxon>
        <taxon>Magnoliopsida</taxon>
        <taxon>eudicotyledons</taxon>
        <taxon>Gunneridae</taxon>
        <taxon>Pentapetalae</taxon>
        <taxon>rosids</taxon>
        <taxon>fabids</taxon>
        <taxon>Fabales</taxon>
        <taxon>Fabaceae</taxon>
        <taxon>Caesalpinioideae</taxon>
        <taxon>Cassia clade</taxon>
        <taxon>Senna</taxon>
    </lineage>
</organism>
<reference evidence="1" key="1">
    <citation type="submission" date="2020-09" db="EMBL/GenBank/DDBJ databases">
        <title>Genome-Enabled Discovery of Anthraquinone Biosynthesis in Senna tora.</title>
        <authorList>
            <person name="Kang S.-H."/>
            <person name="Pandey R.P."/>
            <person name="Lee C.-M."/>
            <person name="Sim J.-S."/>
            <person name="Jeong J.-T."/>
            <person name="Choi B.-S."/>
            <person name="Jung M."/>
            <person name="Ginzburg D."/>
            <person name="Zhao K."/>
            <person name="Won S.Y."/>
            <person name="Oh T.-J."/>
            <person name="Yu Y."/>
            <person name="Kim N.-H."/>
            <person name="Lee O.R."/>
            <person name="Lee T.-H."/>
            <person name="Bashyal P."/>
            <person name="Kim T.-S."/>
            <person name="Lee W.-H."/>
            <person name="Kawkins C."/>
            <person name="Kim C.-K."/>
            <person name="Kim J.S."/>
            <person name="Ahn B.O."/>
            <person name="Rhee S.Y."/>
            <person name="Sohng J.K."/>
        </authorList>
    </citation>
    <scope>NUCLEOTIDE SEQUENCE</scope>
    <source>
        <tissue evidence="1">Leaf</tissue>
    </source>
</reference>
<comment type="caution">
    <text evidence="1">The sequence shown here is derived from an EMBL/GenBank/DDBJ whole genome shotgun (WGS) entry which is preliminary data.</text>
</comment>
<evidence type="ECO:0000313" key="1">
    <source>
        <dbReference type="EMBL" id="KAF7841898.1"/>
    </source>
</evidence>
<sequence length="89" mass="10308">MLQLKKNAVMAAAHEGEGGVGQSCPTATFGGYDWENSTKWMKRKERKRKWRECSRMGRNVYPKLPRRSLMLRGHCCLLNQYDDTLVSLM</sequence>
<dbReference type="EMBL" id="JAAIUW010000002">
    <property type="protein sequence ID" value="KAF7841898.1"/>
    <property type="molecule type" value="Genomic_DNA"/>
</dbReference>
<accession>A0A834XA65</accession>
<keyword evidence="2" id="KW-1185">Reference proteome</keyword>
<evidence type="ECO:0000313" key="2">
    <source>
        <dbReference type="Proteomes" id="UP000634136"/>
    </source>
</evidence>
<dbReference type="Proteomes" id="UP000634136">
    <property type="component" value="Unassembled WGS sequence"/>
</dbReference>
<name>A0A834XA65_9FABA</name>
<proteinExistence type="predicted"/>
<protein>
    <submittedName>
        <fullName evidence="1">Uncharacterized protein</fullName>
    </submittedName>
</protein>